<dbReference type="EMBL" id="JYDH01000037">
    <property type="protein sequence ID" value="KRY37037.1"/>
    <property type="molecule type" value="Genomic_DNA"/>
</dbReference>
<dbReference type="Proteomes" id="UP000054776">
    <property type="component" value="Unassembled WGS sequence"/>
</dbReference>
<evidence type="ECO:0000313" key="2">
    <source>
        <dbReference type="EMBL" id="KRY37037.1"/>
    </source>
</evidence>
<keyword evidence="1" id="KW-1133">Transmembrane helix</keyword>
<protein>
    <submittedName>
        <fullName evidence="2">Uncharacterized protein</fullName>
    </submittedName>
</protein>
<sequence>MVDLQLLETCFLAGYTDMRPEMLVQFVIFSFLCTTFSVCQARDRTEMCKKGEHLASISRNQTTGAIQLTCNKLLNNDKDTSCTTLKPMKCDGSKEGCPNGSWLAGFDIFEMDDNVEMLQPLCCTSKTIRINQKICSKNMLRTSNNDPLPITTSSRLNQGIWCYLLPNRSGRVLKTVLVIEACKYDKQ</sequence>
<evidence type="ECO:0000256" key="1">
    <source>
        <dbReference type="SAM" id="Phobius"/>
    </source>
</evidence>
<reference evidence="2 3" key="1">
    <citation type="submission" date="2015-01" db="EMBL/GenBank/DDBJ databases">
        <title>Evolution of Trichinella species and genotypes.</title>
        <authorList>
            <person name="Korhonen P.K."/>
            <person name="Edoardo P."/>
            <person name="Giuseppe L.R."/>
            <person name="Gasser R.B."/>
        </authorList>
    </citation>
    <scope>NUCLEOTIDE SEQUENCE [LARGE SCALE GENOMIC DNA]</scope>
    <source>
        <strain evidence="2">ISS3</strain>
    </source>
</reference>
<organism evidence="2 3">
    <name type="scientific">Trichinella spiralis</name>
    <name type="common">Trichina worm</name>
    <dbReference type="NCBI Taxonomy" id="6334"/>
    <lineage>
        <taxon>Eukaryota</taxon>
        <taxon>Metazoa</taxon>
        <taxon>Ecdysozoa</taxon>
        <taxon>Nematoda</taxon>
        <taxon>Enoplea</taxon>
        <taxon>Dorylaimia</taxon>
        <taxon>Trichinellida</taxon>
        <taxon>Trichinellidae</taxon>
        <taxon>Trichinella</taxon>
    </lineage>
</organism>
<feature type="transmembrane region" description="Helical" evidence="1">
    <location>
        <begin position="22"/>
        <end position="41"/>
    </location>
</feature>
<accession>A0A0V1BJ30</accession>
<comment type="caution">
    <text evidence="2">The sequence shown here is derived from an EMBL/GenBank/DDBJ whole genome shotgun (WGS) entry which is preliminary data.</text>
</comment>
<dbReference type="InParanoid" id="A0A0V1BJ30"/>
<keyword evidence="1" id="KW-0812">Transmembrane</keyword>
<keyword evidence="3" id="KW-1185">Reference proteome</keyword>
<evidence type="ECO:0000313" key="3">
    <source>
        <dbReference type="Proteomes" id="UP000054776"/>
    </source>
</evidence>
<name>A0A0V1BJ30_TRISP</name>
<proteinExistence type="predicted"/>
<gene>
    <name evidence="2" type="ORF">T01_3726</name>
</gene>
<dbReference type="AlphaFoldDB" id="A0A0V1BJ30"/>
<keyword evidence="1" id="KW-0472">Membrane</keyword>
<dbReference type="OrthoDB" id="5783032at2759"/>